<dbReference type="AlphaFoldDB" id="A0A5B6V1F0"/>
<keyword evidence="2" id="KW-0695">RNA-directed DNA polymerase</keyword>
<gene>
    <name evidence="2" type="ORF">EPI10_029369</name>
</gene>
<sequence length="267" mass="30639">MDPRKALGVDGLSGKFFKYNWETVGRDTIQFCLDTLNGNKYVISKVLANRLKIVLPNCISPNQSAFVPRRMIHDNILIAHELLNYLQSSKNGPNKGLVVKLDMSKAYDRVEWDFLEAVMLKMGFGNNWVNKVMNCVRTVHYIVKCNNFLLDVIILERGLRQGDPLSPYLFLFCMEPFSSMLLHEQNNNVLRGVRVSINGPRINHLFFADDALIFVKNKNCDVVALLNILKDFTNVFGQEINFSKSMVLFSQNTSNEQRQRIGDLLRM</sequence>
<dbReference type="InterPro" id="IPR000477">
    <property type="entry name" value="RT_dom"/>
</dbReference>
<feature type="domain" description="Reverse transcriptase" evidence="1">
    <location>
        <begin position="1"/>
        <end position="265"/>
    </location>
</feature>
<comment type="caution">
    <text evidence="2">The sequence shown here is derived from an EMBL/GenBank/DDBJ whole genome shotgun (WGS) entry which is preliminary data.</text>
</comment>
<organism evidence="2 3">
    <name type="scientific">Gossypium australe</name>
    <dbReference type="NCBI Taxonomy" id="47621"/>
    <lineage>
        <taxon>Eukaryota</taxon>
        <taxon>Viridiplantae</taxon>
        <taxon>Streptophyta</taxon>
        <taxon>Embryophyta</taxon>
        <taxon>Tracheophyta</taxon>
        <taxon>Spermatophyta</taxon>
        <taxon>Magnoliopsida</taxon>
        <taxon>eudicotyledons</taxon>
        <taxon>Gunneridae</taxon>
        <taxon>Pentapetalae</taxon>
        <taxon>rosids</taxon>
        <taxon>malvids</taxon>
        <taxon>Malvales</taxon>
        <taxon>Malvaceae</taxon>
        <taxon>Malvoideae</taxon>
        <taxon>Gossypium</taxon>
    </lineage>
</organism>
<name>A0A5B6V1F0_9ROSI</name>
<evidence type="ECO:0000259" key="1">
    <source>
        <dbReference type="PROSITE" id="PS50878"/>
    </source>
</evidence>
<dbReference type="Pfam" id="PF00078">
    <property type="entry name" value="RVT_1"/>
    <property type="match status" value="1"/>
</dbReference>
<protein>
    <submittedName>
        <fullName evidence="2">Reverse transcriptase</fullName>
    </submittedName>
</protein>
<keyword evidence="2" id="KW-0548">Nucleotidyltransferase</keyword>
<dbReference type="InterPro" id="IPR043502">
    <property type="entry name" value="DNA/RNA_pol_sf"/>
</dbReference>
<dbReference type="Proteomes" id="UP000325315">
    <property type="component" value="Unassembled WGS sequence"/>
</dbReference>
<keyword evidence="3" id="KW-1185">Reference proteome</keyword>
<reference evidence="3" key="1">
    <citation type="journal article" date="2019" name="Plant Biotechnol. J.">
        <title>Genome sequencing of the Australian wild diploid species Gossypium australe highlights disease resistance and delayed gland morphogenesis.</title>
        <authorList>
            <person name="Cai Y."/>
            <person name="Cai X."/>
            <person name="Wang Q."/>
            <person name="Wang P."/>
            <person name="Zhang Y."/>
            <person name="Cai C."/>
            <person name="Xu Y."/>
            <person name="Wang K."/>
            <person name="Zhou Z."/>
            <person name="Wang C."/>
            <person name="Geng S."/>
            <person name="Li B."/>
            <person name="Dong Q."/>
            <person name="Hou Y."/>
            <person name="Wang H."/>
            <person name="Ai P."/>
            <person name="Liu Z."/>
            <person name="Yi F."/>
            <person name="Sun M."/>
            <person name="An G."/>
            <person name="Cheng J."/>
            <person name="Zhang Y."/>
            <person name="Shi Q."/>
            <person name="Xie Y."/>
            <person name="Shi X."/>
            <person name="Chang Y."/>
            <person name="Huang F."/>
            <person name="Chen Y."/>
            <person name="Hong S."/>
            <person name="Mi L."/>
            <person name="Sun Q."/>
            <person name="Zhang L."/>
            <person name="Zhou B."/>
            <person name="Peng R."/>
            <person name="Zhang X."/>
            <person name="Liu F."/>
        </authorList>
    </citation>
    <scope>NUCLEOTIDE SEQUENCE [LARGE SCALE GENOMIC DNA]</scope>
    <source>
        <strain evidence="3">cv. PA1801</strain>
    </source>
</reference>
<evidence type="ECO:0000313" key="3">
    <source>
        <dbReference type="Proteomes" id="UP000325315"/>
    </source>
</evidence>
<dbReference type="CDD" id="cd01650">
    <property type="entry name" value="RT_nLTR_like"/>
    <property type="match status" value="1"/>
</dbReference>
<dbReference type="EMBL" id="SMMG02000009">
    <property type="protein sequence ID" value="KAA3462930.1"/>
    <property type="molecule type" value="Genomic_DNA"/>
</dbReference>
<dbReference type="PROSITE" id="PS50878">
    <property type="entry name" value="RT_POL"/>
    <property type="match status" value="1"/>
</dbReference>
<proteinExistence type="predicted"/>
<dbReference type="SUPFAM" id="SSF56672">
    <property type="entry name" value="DNA/RNA polymerases"/>
    <property type="match status" value="1"/>
</dbReference>
<dbReference type="PANTHER" id="PTHR31635:SF196">
    <property type="entry name" value="REVERSE TRANSCRIPTASE DOMAIN-CONTAINING PROTEIN-RELATED"/>
    <property type="match status" value="1"/>
</dbReference>
<dbReference type="PANTHER" id="PTHR31635">
    <property type="entry name" value="REVERSE TRANSCRIPTASE DOMAIN-CONTAINING PROTEIN-RELATED"/>
    <property type="match status" value="1"/>
</dbReference>
<dbReference type="OrthoDB" id="1411964at2759"/>
<evidence type="ECO:0000313" key="2">
    <source>
        <dbReference type="EMBL" id="KAA3462930.1"/>
    </source>
</evidence>
<keyword evidence="2" id="KW-0808">Transferase</keyword>
<dbReference type="GO" id="GO:0003964">
    <property type="term" value="F:RNA-directed DNA polymerase activity"/>
    <property type="evidence" value="ECO:0007669"/>
    <property type="project" value="UniProtKB-KW"/>
</dbReference>
<accession>A0A5B6V1F0</accession>